<sequence>MKSLITTVPKCWALDTTHPSDPWKPCPPMTRPRLYPPTTVLDGKIYVLGGFNQYFPPSEIGWMEVFDPSLGTWEALPNPPSDNHNHIDRHSMISFAVLETRKEIFVTTKYPNFRNIIFYIYNVTNRSWRKLIPSMQLPKVDHSRVVGVGSTIYWVRLYRESYLFNDVFVNKDEAGVLA</sequence>
<accession>A0AAW2BRN3</accession>
<reference evidence="1 2" key="1">
    <citation type="submission" date="2024-01" db="EMBL/GenBank/DDBJ databases">
        <title>A telomere-to-telomere, gap-free genome of sweet tea (Lithocarpus litseifolius).</title>
        <authorList>
            <person name="Zhou J."/>
        </authorList>
    </citation>
    <scope>NUCLEOTIDE SEQUENCE [LARGE SCALE GENOMIC DNA]</scope>
    <source>
        <strain evidence="1">Zhou-2022a</strain>
        <tissue evidence="1">Leaf</tissue>
    </source>
</reference>
<dbReference type="SUPFAM" id="SSF117281">
    <property type="entry name" value="Kelch motif"/>
    <property type="match status" value="1"/>
</dbReference>
<proteinExistence type="predicted"/>
<gene>
    <name evidence="1" type="ORF">SO802_027823</name>
</gene>
<dbReference type="InterPro" id="IPR015915">
    <property type="entry name" value="Kelch-typ_b-propeller"/>
</dbReference>
<name>A0AAW2BRN3_9ROSI</name>
<evidence type="ECO:0000313" key="1">
    <source>
        <dbReference type="EMBL" id="KAK9987584.1"/>
    </source>
</evidence>
<dbReference type="EMBL" id="JAZDWU010000010">
    <property type="protein sequence ID" value="KAK9987584.1"/>
    <property type="molecule type" value="Genomic_DNA"/>
</dbReference>
<dbReference type="Pfam" id="PF01344">
    <property type="entry name" value="Kelch_1"/>
    <property type="match status" value="1"/>
</dbReference>
<protein>
    <submittedName>
        <fullName evidence="1">Uncharacterized protein</fullName>
    </submittedName>
</protein>
<dbReference type="PANTHER" id="PTHR46375:SF3">
    <property type="entry name" value="KELCH REPEAT AND BTB DOMAIN-CONTAINING PROTEIN 13"/>
    <property type="match status" value="1"/>
</dbReference>
<dbReference type="Gene3D" id="2.120.10.80">
    <property type="entry name" value="Kelch-type beta propeller"/>
    <property type="match status" value="1"/>
</dbReference>
<dbReference type="PANTHER" id="PTHR46375">
    <property type="entry name" value="KELCH REPEAT AND BTB DOMAIN-CONTAINING PROTEIN 13-RELATED"/>
    <property type="match status" value="1"/>
</dbReference>
<comment type="caution">
    <text evidence="1">The sequence shown here is derived from an EMBL/GenBank/DDBJ whole genome shotgun (WGS) entry which is preliminary data.</text>
</comment>
<dbReference type="Proteomes" id="UP001459277">
    <property type="component" value="Unassembled WGS sequence"/>
</dbReference>
<keyword evidence="2" id="KW-1185">Reference proteome</keyword>
<evidence type="ECO:0000313" key="2">
    <source>
        <dbReference type="Proteomes" id="UP001459277"/>
    </source>
</evidence>
<dbReference type="InterPro" id="IPR006652">
    <property type="entry name" value="Kelch_1"/>
</dbReference>
<organism evidence="1 2">
    <name type="scientific">Lithocarpus litseifolius</name>
    <dbReference type="NCBI Taxonomy" id="425828"/>
    <lineage>
        <taxon>Eukaryota</taxon>
        <taxon>Viridiplantae</taxon>
        <taxon>Streptophyta</taxon>
        <taxon>Embryophyta</taxon>
        <taxon>Tracheophyta</taxon>
        <taxon>Spermatophyta</taxon>
        <taxon>Magnoliopsida</taxon>
        <taxon>eudicotyledons</taxon>
        <taxon>Gunneridae</taxon>
        <taxon>Pentapetalae</taxon>
        <taxon>rosids</taxon>
        <taxon>fabids</taxon>
        <taxon>Fagales</taxon>
        <taxon>Fagaceae</taxon>
        <taxon>Lithocarpus</taxon>
    </lineage>
</organism>
<dbReference type="AlphaFoldDB" id="A0AAW2BRN3"/>
<dbReference type="InterPro" id="IPR052392">
    <property type="entry name" value="Kelch-BTB_domain-containing"/>
</dbReference>